<evidence type="ECO:0000256" key="3">
    <source>
        <dbReference type="ARBA" id="ARBA00022630"/>
    </source>
</evidence>
<comment type="similarity">
    <text evidence="2">Belongs to the nitroreductase family.</text>
</comment>
<protein>
    <submittedName>
        <fullName evidence="7">Nitroreductase</fullName>
    </submittedName>
</protein>
<dbReference type="Gene3D" id="3.40.109.10">
    <property type="entry name" value="NADH Oxidase"/>
    <property type="match status" value="1"/>
</dbReference>
<dbReference type="PANTHER" id="PTHR43673:SF2">
    <property type="entry name" value="NITROREDUCTASE"/>
    <property type="match status" value="1"/>
</dbReference>
<keyword evidence="4" id="KW-0288">FMN</keyword>
<evidence type="ECO:0000256" key="4">
    <source>
        <dbReference type="ARBA" id="ARBA00022643"/>
    </source>
</evidence>
<dbReference type="CDD" id="cd02136">
    <property type="entry name" value="PnbA_NfnB-like"/>
    <property type="match status" value="1"/>
</dbReference>
<dbReference type="InterPro" id="IPR029479">
    <property type="entry name" value="Nitroreductase"/>
</dbReference>
<proteinExistence type="inferred from homology"/>
<evidence type="ECO:0000313" key="7">
    <source>
        <dbReference type="EMBL" id="MCQ6958751.1"/>
    </source>
</evidence>
<comment type="cofactor">
    <cofactor evidence="1">
        <name>FMN</name>
        <dbReference type="ChEBI" id="CHEBI:58210"/>
    </cofactor>
</comment>
<dbReference type="PANTHER" id="PTHR43673">
    <property type="entry name" value="NAD(P)H NITROREDUCTASE YDGI-RELATED"/>
    <property type="match status" value="1"/>
</dbReference>
<dbReference type="Pfam" id="PF00881">
    <property type="entry name" value="Nitroreductase"/>
    <property type="match status" value="1"/>
</dbReference>
<dbReference type="Proteomes" id="UP001204376">
    <property type="component" value="Unassembled WGS sequence"/>
</dbReference>
<comment type="caution">
    <text evidence="7">The sequence shown here is derived from an EMBL/GenBank/DDBJ whole genome shotgun (WGS) entry which is preliminary data.</text>
</comment>
<dbReference type="InterPro" id="IPR000415">
    <property type="entry name" value="Nitroreductase-like"/>
</dbReference>
<dbReference type="EMBL" id="JANHOH010000002">
    <property type="protein sequence ID" value="MCQ6958751.1"/>
    <property type="molecule type" value="Genomic_DNA"/>
</dbReference>
<keyword evidence="8" id="KW-1185">Reference proteome</keyword>
<dbReference type="SUPFAM" id="SSF55469">
    <property type="entry name" value="FMN-dependent nitroreductase-like"/>
    <property type="match status" value="1"/>
</dbReference>
<keyword evidence="3" id="KW-0285">Flavoprotein</keyword>
<name>A0ABT1T2B0_9SPHI</name>
<accession>A0ABT1T2B0</accession>
<evidence type="ECO:0000256" key="1">
    <source>
        <dbReference type="ARBA" id="ARBA00001917"/>
    </source>
</evidence>
<sequence>MNAPIIAATDPTTEAISNIYARRSVRRYTSQPVSRELIEQIIDAGRMAPTAMVKQPWKFYVLTKASSIREFSKAIIKTLAKDLVHEGPAGIAKLALGALYSLYYGDFKKAPDIFYGAPVIIFITAPKEEPWACYDVSMCAQNIMLAAKALGLDSCPLGVGKAVEHTSIYYKLRIPYPEQVFLALCIGYGNEAPKPHKRIKDNLFYVDDYGP</sequence>
<evidence type="ECO:0000313" key="8">
    <source>
        <dbReference type="Proteomes" id="UP001204376"/>
    </source>
</evidence>
<feature type="domain" description="Nitroreductase" evidence="6">
    <location>
        <begin position="19"/>
        <end position="188"/>
    </location>
</feature>
<organism evidence="7 8">
    <name type="scientific">Mucilaginibacter aquariorum</name>
    <dbReference type="NCBI Taxonomy" id="2967225"/>
    <lineage>
        <taxon>Bacteria</taxon>
        <taxon>Pseudomonadati</taxon>
        <taxon>Bacteroidota</taxon>
        <taxon>Sphingobacteriia</taxon>
        <taxon>Sphingobacteriales</taxon>
        <taxon>Sphingobacteriaceae</taxon>
        <taxon>Mucilaginibacter</taxon>
    </lineage>
</organism>
<reference evidence="7 8" key="1">
    <citation type="submission" date="2022-07" db="EMBL/GenBank/DDBJ databases">
        <title>Mucilaginibacter sp. JC4.</title>
        <authorList>
            <person name="Le V."/>
            <person name="Ko S.-R."/>
            <person name="Ahn C.-Y."/>
            <person name="Oh H.-M."/>
        </authorList>
    </citation>
    <scope>NUCLEOTIDE SEQUENCE [LARGE SCALE GENOMIC DNA]</scope>
    <source>
        <strain evidence="7 8">JC4</strain>
    </source>
</reference>
<evidence type="ECO:0000259" key="6">
    <source>
        <dbReference type="Pfam" id="PF00881"/>
    </source>
</evidence>
<evidence type="ECO:0000256" key="5">
    <source>
        <dbReference type="ARBA" id="ARBA00023002"/>
    </source>
</evidence>
<evidence type="ECO:0000256" key="2">
    <source>
        <dbReference type="ARBA" id="ARBA00007118"/>
    </source>
</evidence>
<keyword evidence="5" id="KW-0560">Oxidoreductase</keyword>
<gene>
    <name evidence="7" type="ORF">NPE20_12315</name>
</gene>